<sequence>QTPRPHRVNQTHLARYIATRADTKPTPSRASRQPATKLLPQINPWARRKEETSMAAAGSSAAWKRWLRPEVYPIFAATGVAVSICAMQLIRNITTNPEVRVTKENRAAGIQENFDEGKRYSQHGFRKFIDRQRPEIMPAINNFFSDPPKY</sequence>
<reference evidence="1" key="3">
    <citation type="submission" date="2022-06" db="UniProtKB">
        <authorList>
            <consortium name="EnsemblPlants"/>
        </authorList>
    </citation>
    <scope>IDENTIFICATION</scope>
</reference>
<keyword evidence="2" id="KW-1185">Reference proteome</keyword>
<dbReference type="EnsemblPlants" id="TuG1812G0200001081.01.T01">
    <property type="protein sequence ID" value="TuG1812G0200001081.01.T01"/>
    <property type="gene ID" value="TuG1812G0200001081.01"/>
</dbReference>
<organism evidence="1 2">
    <name type="scientific">Triticum urartu</name>
    <name type="common">Red wild einkorn</name>
    <name type="synonym">Crithodium urartu</name>
    <dbReference type="NCBI Taxonomy" id="4572"/>
    <lineage>
        <taxon>Eukaryota</taxon>
        <taxon>Viridiplantae</taxon>
        <taxon>Streptophyta</taxon>
        <taxon>Embryophyta</taxon>
        <taxon>Tracheophyta</taxon>
        <taxon>Spermatophyta</taxon>
        <taxon>Magnoliopsida</taxon>
        <taxon>Liliopsida</taxon>
        <taxon>Poales</taxon>
        <taxon>Poaceae</taxon>
        <taxon>BOP clade</taxon>
        <taxon>Pooideae</taxon>
        <taxon>Triticodae</taxon>
        <taxon>Triticeae</taxon>
        <taxon>Triticinae</taxon>
        <taxon>Triticum</taxon>
    </lineage>
</organism>
<dbReference type="Pfam" id="PF06522">
    <property type="entry name" value="B12D"/>
    <property type="match status" value="1"/>
</dbReference>
<dbReference type="PANTHER" id="PTHR33417">
    <property type="entry name" value="G-BOX BINDING PROTEIN"/>
    <property type="match status" value="1"/>
</dbReference>
<reference evidence="1" key="2">
    <citation type="submission" date="2018-03" db="EMBL/GenBank/DDBJ databases">
        <title>The Triticum urartu genome reveals the dynamic nature of wheat genome evolution.</title>
        <authorList>
            <person name="Ling H."/>
            <person name="Ma B."/>
            <person name="Shi X."/>
            <person name="Liu H."/>
            <person name="Dong L."/>
            <person name="Sun H."/>
            <person name="Cao Y."/>
            <person name="Gao Q."/>
            <person name="Zheng S."/>
            <person name="Li Y."/>
            <person name="Yu Y."/>
            <person name="Du H."/>
            <person name="Qi M."/>
            <person name="Li Y."/>
            <person name="Yu H."/>
            <person name="Cui Y."/>
            <person name="Wang N."/>
            <person name="Chen C."/>
            <person name="Wu H."/>
            <person name="Zhao Y."/>
            <person name="Zhang J."/>
            <person name="Li Y."/>
            <person name="Zhou W."/>
            <person name="Zhang B."/>
            <person name="Hu W."/>
            <person name="Eijk M."/>
            <person name="Tang J."/>
            <person name="Witsenboer H."/>
            <person name="Zhao S."/>
            <person name="Li Z."/>
            <person name="Zhang A."/>
            <person name="Wang D."/>
            <person name="Liang C."/>
        </authorList>
    </citation>
    <scope>NUCLEOTIDE SEQUENCE [LARGE SCALE GENOMIC DNA]</scope>
    <source>
        <strain evidence="1">cv. G1812</strain>
    </source>
</reference>
<evidence type="ECO:0000313" key="1">
    <source>
        <dbReference type="EnsemblPlants" id="TuG1812G0200001081.01.T01"/>
    </source>
</evidence>
<evidence type="ECO:0008006" key="3">
    <source>
        <dbReference type="Google" id="ProtNLM"/>
    </source>
</evidence>
<reference evidence="2" key="1">
    <citation type="journal article" date="2013" name="Nature">
        <title>Draft genome of the wheat A-genome progenitor Triticum urartu.</title>
        <authorList>
            <person name="Ling H.Q."/>
            <person name="Zhao S."/>
            <person name="Liu D."/>
            <person name="Wang J."/>
            <person name="Sun H."/>
            <person name="Zhang C."/>
            <person name="Fan H."/>
            <person name="Li D."/>
            <person name="Dong L."/>
            <person name="Tao Y."/>
            <person name="Gao C."/>
            <person name="Wu H."/>
            <person name="Li Y."/>
            <person name="Cui Y."/>
            <person name="Guo X."/>
            <person name="Zheng S."/>
            <person name="Wang B."/>
            <person name="Yu K."/>
            <person name="Liang Q."/>
            <person name="Yang W."/>
            <person name="Lou X."/>
            <person name="Chen J."/>
            <person name="Feng M."/>
            <person name="Jian J."/>
            <person name="Zhang X."/>
            <person name="Luo G."/>
            <person name="Jiang Y."/>
            <person name="Liu J."/>
            <person name="Wang Z."/>
            <person name="Sha Y."/>
            <person name="Zhang B."/>
            <person name="Wu H."/>
            <person name="Tang D."/>
            <person name="Shen Q."/>
            <person name="Xue P."/>
            <person name="Zou S."/>
            <person name="Wang X."/>
            <person name="Liu X."/>
            <person name="Wang F."/>
            <person name="Yang Y."/>
            <person name="An X."/>
            <person name="Dong Z."/>
            <person name="Zhang K."/>
            <person name="Zhang X."/>
            <person name="Luo M.C."/>
            <person name="Dvorak J."/>
            <person name="Tong Y."/>
            <person name="Wang J."/>
            <person name="Yang H."/>
            <person name="Li Z."/>
            <person name="Wang D."/>
            <person name="Zhang A."/>
            <person name="Wang J."/>
        </authorList>
    </citation>
    <scope>NUCLEOTIDE SEQUENCE</scope>
    <source>
        <strain evidence="2">cv. G1812</strain>
    </source>
</reference>
<dbReference type="Gramene" id="TuG1812G0200001081.01.T01">
    <property type="protein sequence ID" value="TuG1812G0200001081.01.T01"/>
    <property type="gene ID" value="TuG1812G0200001081.01"/>
</dbReference>
<protein>
    <recommendedName>
        <fullName evidence="3">B12D-like protein</fullName>
    </recommendedName>
</protein>
<gene>
    <name evidence="1" type="primary">LOC125535649</name>
</gene>
<dbReference type="AlphaFoldDB" id="A0A8R7PAT6"/>
<name>A0A8R7PAT6_TRIUA</name>
<evidence type="ECO:0000313" key="2">
    <source>
        <dbReference type="Proteomes" id="UP000015106"/>
    </source>
</evidence>
<dbReference type="InterPro" id="IPR010530">
    <property type="entry name" value="B12D"/>
</dbReference>
<proteinExistence type="predicted"/>
<dbReference type="Proteomes" id="UP000015106">
    <property type="component" value="Chromosome 2"/>
</dbReference>
<accession>A0A8R7PAT6</accession>